<feature type="domain" description="PAC" evidence="2">
    <location>
        <begin position="95"/>
        <end position="146"/>
    </location>
</feature>
<evidence type="ECO:0000313" key="3">
    <source>
        <dbReference type="EMBL" id="OGC27649.1"/>
    </source>
</evidence>
<name>A0A1F4T581_UNCSA</name>
<dbReference type="PROSITE" id="PS50113">
    <property type="entry name" value="PAC"/>
    <property type="match status" value="1"/>
</dbReference>
<proteinExistence type="predicted"/>
<evidence type="ECO:0000313" key="4">
    <source>
        <dbReference type="Proteomes" id="UP000178602"/>
    </source>
</evidence>
<feature type="domain" description="PAS" evidence="1">
    <location>
        <begin position="27"/>
        <end position="91"/>
    </location>
</feature>
<dbReference type="Proteomes" id="UP000178602">
    <property type="component" value="Unassembled WGS sequence"/>
</dbReference>
<dbReference type="EMBL" id="MEUG01000001">
    <property type="protein sequence ID" value="OGC27649.1"/>
    <property type="molecule type" value="Genomic_DNA"/>
</dbReference>
<accession>A0A1F4T581</accession>
<organism evidence="3 4">
    <name type="scientific">candidate division WOR-1 bacterium RIFOXYC12_FULL_54_18</name>
    <dbReference type="NCBI Taxonomy" id="1802584"/>
    <lineage>
        <taxon>Bacteria</taxon>
        <taxon>Bacillati</taxon>
        <taxon>Saganbacteria</taxon>
    </lineage>
</organism>
<sequence>MIQADKYELVGYAKNSPATEKTISDLLIEIAPNIIIGLADESKIVIFNKFAEKLTGYRAEEVLGKKWVDIFIPQESRTTIFSLFNEIVVKSSVEHHYENPIVVKNGEEIMVSWYNTVLLENGKFKIVLSLGTDVTGQRKMENDLRKKVLEMERFQSILMGREDRILELKKQVKELKLRLGET</sequence>
<dbReference type="CDD" id="cd00130">
    <property type="entry name" value="PAS"/>
    <property type="match status" value="1"/>
</dbReference>
<dbReference type="Pfam" id="PF13426">
    <property type="entry name" value="PAS_9"/>
    <property type="match status" value="1"/>
</dbReference>
<dbReference type="PROSITE" id="PS50112">
    <property type="entry name" value="PAS"/>
    <property type="match status" value="1"/>
</dbReference>
<dbReference type="SUPFAM" id="SSF55785">
    <property type="entry name" value="PYP-like sensor domain (PAS domain)"/>
    <property type="match status" value="1"/>
</dbReference>
<evidence type="ECO:0000259" key="2">
    <source>
        <dbReference type="PROSITE" id="PS50113"/>
    </source>
</evidence>
<dbReference type="NCBIfam" id="TIGR00229">
    <property type="entry name" value="sensory_box"/>
    <property type="match status" value="1"/>
</dbReference>
<protein>
    <recommendedName>
        <fullName evidence="5">PAS domain-containing protein</fullName>
    </recommendedName>
</protein>
<evidence type="ECO:0008006" key="5">
    <source>
        <dbReference type="Google" id="ProtNLM"/>
    </source>
</evidence>
<comment type="caution">
    <text evidence="3">The sequence shown here is derived from an EMBL/GenBank/DDBJ whole genome shotgun (WGS) entry which is preliminary data.</text>
</comment>
<gene>
    <name evidence="3" type="ORF">A3K49_01345</name>
</gene>
<dbReference type="InterPro" id="IPR000700">
    <property type="entry name" value="PAS-assoc_C"/>
</dbReference>
<reference evidence="3 4" key="1">
    <citation type="journal article" date="2016" name="Nat. Commun.">
        <title>Thousands of microbial genomes shed light on interconnected biogeochemical processes in an aquifer system.</title>
        <authorList>
            <person name="Anantharaman K."/>
            <person name="Brown C.T."/>
            <person name="Hug L.A."/>
            <person name="Sharon I."/>
            <person name="Castelle C.J."/>
            <person name="Probst A.J."/>
            <person name="Thomas B.C."/>
            <person name="Singh A."/>
            <person name="Wilkins M.J."/>
            <person name="Karaoz U."/>
            <person name="Brodie E.L."/>
            <person name="Williams K.H."/>
            <person name="Hubbard S.S."/>
            <person name="Banfield J.F."/>
        </authorList>
    </citation>
    <scope>NUCLEOTIDE SEQUENCE [LARGE SCALE GENOMIC DNA]</scope>
</reference>
<dbReference type="AlphaFoldDB" id="A0A1F4T581"/>
<dbReference type="InterPro" id="IPR000014">
    <property type="entry name" value="PAS"/>
</dbReference>
<dbReference type="InterPro" id="IPR035965">
    <property type="entry name" value="PAS-like_dom_sf"/>
</dbReference>
<evidence type="ECO:0000259" key="1">
    <source>
        <dbReference type="PROSITE" id="PS50112"/>
    </source>
</evidence>
<dbReference type="Gene3D" id="3.30.450.20">
    <property type="entry name" value="PAS domain"/>
    <property type="match status" value="1"/>
</dbReference>